<accession>A0A956RNP9</accession>
<keyword evidence="1" id="KW-1133">Transmembrane helix</keyword>
<evidence type="ECO:0000313" key="2">
    <source>
        <dbReference type="EMBL" id="MCA9726612.1"/>
    </source>
</evidence>
<reference evidence="2" key="2">
    <citation type="journal article" date="2021" name="Microbiome">
        <title>Successional dynamics and alternative stable states in a saline activated sludge microbial community over 9 years.</title>
        <authorList>
            <person name="Wang Y."/>
            <person name="Ye J."/>
            <person name="Ju F."/>
            <person name="Liu L."/>
            <person name="Boyd J.A."/>
            <person name="Deng Y."/>
            <person name="Parks D.H."/>
            <person name="Jiang X."/>
            <person name="Yin X."/>
            <person name="Woodcroft B.J."/>
            <person name="Tyson G.W."/>
            <person name="Hugenholtz P."/>
            <person name="Polz M.F."/>
            <person name="Zhang T."/>
        </authorList>
    </citation>
    <scope>NUCLEOTIDE SEQUENCE</scope>
    <source>
        <strain evidence="2">HKST-UBA01</strain>
    </source>
</reference>
<dbReference type="AlphaFoldDB" id="A0A956RNP9"/>
<organism evidence="2 3">
    <name type="scientific">Eiseniibacteriota bacterium</name>
    <dbReference type="NCBI Taxonomy" id="2212470"/>
    <lineage>
        <taxon>Bacteria</taxon>
        <taxon>Candidatus Eiseniibacteriota</taxon>
    </lineage>
</organism>
<proteinExistence type="predicted"/>
<protein>
    <submittedName>
        <fullName evidence="2">Uncharacterized protein</fullName>
    </submittedName>
</protein>
<dbReference type="EMBL" id="JAGQHR010000048">
    <property type="protein sequence ID" value="MCA9726612.1"/>
    <property type="molecule type" value="Genomic_DNA"/>
</dbReference>
<sequence length="144" mass="16033">MTNESVPSSVRPEPVASRKHSAVFVGIVALIVFAGSAAQSGRTTTALDANHPNVIPLYLSATLMNWLLVYFVWRGIRRRGLTLRSLIRGRWQSAREIIRDFALAALLWGLLWVVIWGLDRLPLPASTESLDAYLPRGVPEVTVW</sequence>
<feature type="transmembrane region" description="Helical" evidence="1">
    <location>
        <begin position="21"/>
        <end position="38"/>
    </location>
</feature>
<reference evidence="2" key="1">
    <citation type="submission" date="2020-04" db="EMBL/GenBank/DDBJ databases">
        <authorList>
            <person name="Zhang T."/>
        </authorList>
    </citation>
    <scope>NUCLEOTIDE SEQUENCE</scope>
    <source>
        <strain evidence="2">HKST-UBA01</strain>
    </source>
</reference>
<keyword evidence="1" id="KW-0812">Transmembrane</keyword>
<feature type="transmembrane region" description="Helical" evidence="1">
    <location>
        <begin position="58"/>
        <end position="76"/>
    </location>
</feature>
<gene>
    <name evidence="2" type="ORF">KC729_02950</name>
</gene>
<evidence type="ECO:0000256" key="1">
    <source>
        <dbReference type="SAM" id="Phobius"/>
    </source>
</evidence>
<evidence type="ECO:0000313" key="3">
    <source>
        <dbReference type="Proteomes" id="UP000697710"/>
    </source>
</evidence>
<feature type="non-terminal residue" evidence="2">
    <location>
        <position position="144"/>
    </location>
</feature>
<keyword evidence="1" id="KW-0472">Membrane</keyword>
<name>A0A956RNP9_UNCEI</name>
<feature type="transmembrane region" description="Helical" evidence="1">
    <location>
        <begin position="97"/>
        <end position="118"/>
    </location>
</feature>
<comment type="caution">
    <text evidence="2">The sequence shown here is derived from an EMBL/GenBank/DDBJ whole genome shotgun (WGS) entry which is preliminary data.</text>
</comment>
<dbReference type="Proteomes" id="UP000697710">
    <property type="component" value="Unassembled WGS sequence"/>
</dbReference>